<keyword evidence="1" id="KW-0862">Zinc</keyword>
<dbReference type="PANTHER" id="PTHR25462">
    <property type="entry name" value="BONUS, ISOFORM C-RELATED"/>
    <property type="match status" value="1"/>
</dbReference>
<protein>
    <recommendedName>
        <fullName evidence="3">B box-type domain-containing protein</fullName>
    </recommendedName>
</protein>
<keyword evidence="1" id="KW-0863">Zinc-finger</keyword>
<dbReference type="Gene3D" id="3.30.160.60">
    <property type="entry name" value="Classic Zinc Finger"/>
    <property type="match status" value="1"/>
</dbReference>
<keyword evidence="2" id="KW-0175">Coiled coil</keyword>
<dbReference type="PANTHER" id="PTHR25462:SF296">
    <property type="entry name" value="MEIOTIC P26, ISOFORM F"/>
    <property type="match status" value="1"/>
</dbReference>
<comment type="caution">
    <text evidence="4">The sequence shown here is derived from an EMBL/GenBank/DDBJ whole genome shotgun (WGS) entry which is preliminary data.</text>
</comment>
<evidence type="ECO:0000313" key="5">
    <source>
        <dbReference type="Proteomes" id="UP001186944"/>
    </source>
</evidence>
<dbReference type="Proteomes" id="UP001186944">
    <property type="component" value="Unassembled WGS sequence"/>
</dbReference>
<keyword evidence="1" id="KW-0479">Metal-binding</keyword>
<evidence type="ECO:0000256" key="2">
    <source>
        <dbReference type="SAM" id="Coils"/>
    </source>
</evidence>
<dbReference type="InterPro" id="IPR000315">
    <property type="entry name" value="Znf_B-box"/>
</dbReference>
<name>A0AA88XSD0_PINIB</name>
<evidence type="ECO:0000256" key="1">
    <source>
        <dbReference type="PROSITE-ProRule" id="PRU00024"/>
    </source>
</evidence>
<evidence type="ECO:0000259" key="3">
    <source>
        <dbReference type="PROSITE" id="PS50119"/>
    </source>
</evidence>
<gene>
    <name evidence="4" type="ORF">FSP39_020949</name>
</gene>
<dbReference type="InterPro" id="IPR047153">
    <property type="entry name" value="TRIM45/56/19-like"/>
</dbReference>
<dbReference type="PROSITE" id="PS50119">
    <property type="entry name" value="ZF_BBOX"/>
    <property type="match status" value="2"/>
</dbReference>
<dbReference type="CDD" id="cd19757">
    <property type="entry name" value="Bbox1"/>
    <property type="match status" value="1"/>
</dbReference>
<dbReference type="SMART" id="SM00336">
    <property type="entry name" value="BBOX"/>
    <property type="match status" value="2"/>
</dbReference>
<dbReference type="Pfam" id="PF00643">
    <property type="entry name" value="zf-B_box"/>
    <property type="match status" value="2"/>
</dbReference>
<reference evidence="4" key="1">
    <citation type="submission" date="2019-08" db="EMBL/GenBank/DDBJ databases">
        <title>The improved chromosome-level genome for the pearl oyster Pinctada fucata martensii using PacBio sequencing and Hi-C.</title>
        <authorList>
            <person name="Zheng Z."/>
        </authorList>
    </citation>
    <scope>NUCLEOTIDE SEQUENCE</scope>
    <source>
        <strain evidence="4">ZZ-2019</strain>
        <tissue evidence="4">Adductor muscle</tissue>
    </source>
</reference>
<dbReference type="AlphaFoldDB" id="A0AA88XSD0"/>
<keyword evidence="5" id="KW-1185">Reference proteome</keyword>
<evidence type="ECO:0000313" key="4">
    <source>
        <dbReference type="EMBL" id="KAK3086602.1"/>
    </source>
</evidence>
<dbReference type="GO" id="GO:0008270">
    <property type="term" value="F:zinc ion binding"/>
    <property type="evidence" value="ECO:0007669"/>
    <property type="project" value="UniProtKB-KW"/>
</dbReference>
<dbReference type="EMBL" id="VSWD01000012">
    <property type="protein sequence ID" value="KAK3086602.1"/>
    <property type="molecule type" value="Genomic_DNA"/>
</dbReference>
<feature type="coiled-coil region" evidence="2">
    <location>
        <begin position="110"/>
        <end position="137"/>
    </location>
</feature>
<feature type="domain" description="B box-type" evidence="3">
    <location>
        <begin position="16"/>
        <end position="58"/>
    </location>
</feature>
<proteinExistence type="predicted"/>
<accession>A0AA88XSD0</accession>
<dbReference type="SUPFAM" id="SSF57845">
    <property type="entry name" value="B-box zinc-binding domain"/>
    <property type="match status" value="1"/>
</dbReference>
<sequence length="264" mass="30589">MSKPVPSAQLGFITKCDLCDSLEDVNSFCKNCLQNLCDNCKKLHQKIPSLRSHDIGSIGDGRRVHKSEELLCSDHGEILTHYCKTCSMNVCPKCLSSHLKHDLLNIDEEGQKMKEELEKTLESKAKLLKEIRDSRDRVLEHKTKFDSVVEDVISNIEHEFDMILKLKTDVKDTVLELNAKGRTEIQEQIHILQNFESKLENEMRRIKEDLPLYSGPTLIKFAQKESEELRSLEAPSSDINHFQMQWSHQHHQYQNFLIARTNFT</sequence>
<organism evidence="4 5">
    <name type="scientific">Pinctada imbricata</name>
    <name type="common">Atlantic pearl-oyster</name>
    <name type="synonym">Pinctada martensii</name>
    <dbReference type="NCBI Taxonomy" id="66713"/>
    <lineage>
        <taxon>Eukaryota</taxon>
        <taxon>Metazoa</taxon>
        <taxon>Spiralia</taxon>
        <taxon>Lophotrochozoa</taxon>
        <taxon>Mollusca</taxon>
        <taxon>Bivalvia</taxon>
        <taxon>Autobranchia</taxon>
        <taxon>Pteriomorphia</taxon>
        <taxon>Pterioida</taxon>
        <taxon>Pterioidea</taxon>
        <taxon>Pteriidae</taxon>
        <taxon>Pinctada</taxon>
    </lineage>
</organism>
<feature type="domain" description="B box-type" evidence="3">
    <location>
        <begin position="67"/>
        <end position="106"/>
    </location>
</feature>